<name>A0A4R3P539_9HYPH</name>
<reference evidence="1 2" key="1">
    <citation type="submission" date="2019-03" db="EMBL/GenBank/DDBJ databases">
        <title>Freshwater and sediment microbial communities from various areas in North America, analyzing microbe dynamics in response to fracking.</title>
        <authorList>
            <person name="Lamendella R."/>
        </authorList>
    </citation>
    <scope>NUCLEOTIDE SEQUENCE [LARGE SCALE GENOMIC DNA]</scope>
    <source>
        <strain evidence="1 2">175.2</strain>
    </source>
</reference>
<dbReference type="Proteomes" id="UP000295097">
    <property type="component" value="Unassembled WGS sequence"/>
</dbReference>
<dbReference type="InterPro" id="IPR011122">
    <property type="entry name" value="WavE"/>
</dbReference>
<protein>
    <submittedName>
        <fullName evidence="1">WavE lipopolysaccharide synthesis protein</fullName>
    </submittedName>
</protein>
<comment type="caution">
    <text evidence="1">The sequence shown here is derived from an EMBL/GenBank/DDBJ whole genome shotgun (WGS) entry which is preliminary data.</text>
</comment>
<accession>A0A4R3P539</accession>
<organism evidence="1 2">
    <name type="scientific">Martelella mediterranea</name>
    <dbReference type="NCBI Taxonomy" id="293089"/>
    <lineage>
        <taxon>Bacteria</taxon>
        <taxon>Pseudomonadati</taxon>
        <taxon>Pseudomonadota</taxon>
        <taxon>Alphaproteobacteria</taxon>
        <taxon>Hyphomicrobiales</taxon>
        <taxon>Aurantimonadaceae</taxon>
        <taxon>Martelella</taxon>
    </lineage>
</organism>
<dbReference type="EMBL" id="SMAR01000002">
    <property type="protein sequence ID" value="TCT44632.1"/>
    <property type="molecule type" value="Genomic_DNA"/>
</dbReference>
<evidence type="ECO:0000313" key="1">
    <source>
        <dbReference type="EMBL" id="TCT44632.1"/>
    </source>
</evidence>
<evidence type="ECO:0000313" key="2">
    <source>
        <dbReference type="Proteomes" id="UP000295097"/>
    </source>
</evidence>
<sequence length="330" mass="39208">MEAKDITFLLQGAVDKKIVREILADLRRHFDGARVILSTWHGMDTEGLDCDEVVRSDDPGFFYYSDRPGDKMNNVNRQIVGTCAGLERVETPYCFRMRTDFRLDGNRFLQYFGAFPHAEDQYRFFSEKLLAASYFSRNPRSRTRFPFHPSDLAFFGRTDDIRLLFNVPLMPEEEACWDRDNKRYNRYTPEQYIFINALRQAGRSVPCAYFNDDNERAIAETERYFASNFVFLTFEQFNLVPSKPTFFMKVHPNSFMTCYTHNEWLGLYKKHVDASIRVPDHDPERERIEVFYKPYRLCRLVGNIISFPFRSKMRRRAIRCGVLEFFLMPR</sequence>
<dbReference type="RefSeq" id="WP_132308140.1">
    <property type="nucleotide sequence ID" value="NZ_SMAR01000002.1"/>
</dbReference>
<dbReference type="AlphaFoldDB" id="A0A4R3P539"/>
<dbReference type="OrthoDB" id="6716726at2"/>
<gene>
    <name evidence="1" type="ORF">EDC90_1002182</name>
</gene>
<dbReference type="Pfam" id="PF07507">
    <property type="entry name" value="WavE"/>
    <property type="match status" value="1"/>
</dbReference>
<keyword evidence="2" id="KW-1185">Reference proteome</keyword>
<proteinExistence type="predicted"/>